<keyword evidence="2 5" id="KW-0812">Transmembrane</keyword>
<dbReference type="Pfam" id="PF04479">
    <property type="entry name" value="RTA1"/>
    <property type="match status" value="1"/>
</dbReference>
<proteinExistence type="predicted"/>
<evidence type="ECO:0000256" key="3">
    <source>
        <dbReference type="ARBA" id="ARBA00022989"/>
    </source>
</evidence>
<dbReference type="PANTHER" id="PTHR31465:SF28">
    <property type="entry name" value="DOMAIN PROTEIN, PUTATIVE-RELATED"/>
    <property type="match status" value="1"/>
</dbReference>
<evidence type="ECO:0000256" key="4">
    <source>
        <dbReference type="ARBA" id="ARBA00023136"/>
    </source>
</evidence>
<dbReference type="OrthoDB" id="3358017at2759"/>
<dbReference type="InterPro" id="IPR007568">
    <property type="entry name" value="RTA1"/>
</dbReference>
<gene>
    <name evidence="6" type="ORF">L207DRAFT_447311</name>
</gene>
<dbReference type="AlphaFoldDB" id="A0A2J6SC92"/>
<keyword evidence="4 5" id="KW-0472">Membrane</keyword>
<name>A0A2J6SC92_HYAVF</name>
<dbReference type="EMBL" id="KZ613937">
    <property type="protein sequence ID" value="PMD48388.1"/>
    <property type="molecule type" value="Genomic_DNA"/>
</dbReference>
<feature type="transmembrane region" description="Helical" evidence="5">
    <location>
        <begin position="42"/>
        <end position="61"/>
    </location>
</feature>
<feature type="transmembrane region" description="Helical" evidence="5">
    <location>
        <begin position="259"/>
        <end position="279"/>
    </location>
</feature>
<comment type="subcellular location">
    <subcellularLocation>
        <location evidence="1">Membrane</location>
        <topology evidence="1">Multi-pass membrane protein</topology>
    </subcellularLocation>
</comment>
<evidence type="ECO:0000256" key="5">
    <source>
        <dbReference type="SAM" id="Phobius"/>
    </source>
</evidence>
<feature type="transmembrane region" description="Helical" evidence="5">
    <location>
        <begin position="73"/>
        <end position="99"/>
    </location>
</feature>
<reference evidence="6 7" key="1">
    <citation type="submission" date="2016-04" db="EMBL/GenBank/DDBJ databases">
        <title>A degradative enzymes factory behind the ericoid mycorrhizal symbiosis.</title>
        <authorList>
            <consortium name="DOE Joint Genome Institute"/>
            <person name="Martino E."/>
            <person name="Morin E."/>
            <person name="Grelet G."/>
            <person name="Kuo A."/>
            <person name="Kohler A."/>
            <person name="Daghino S."/>
            <person name="Barry K."/>
            <person name="Choi C."/>
            <person name="Cichocki N."/>
            <person name="Clum A."/>
            <person name="Copeland A."/>
            <person name="Hainaut M."/>
            <person name="Haridas S."/>
            <person name="Labutti K."/>
            <person name="Lindquist E."/>
            <person name="Lipzen A."/>
            <person name="Khouja H.-R."/>
            <person name="Murat C."/>
            <person name="Ohm R."/>
            <person name="Olson A."/>
            <person name="Spatafora J."/>
            <person name="Veneault-Fourrey C."/>
            <person name="Henrissat B."/>
            <person name="Grigoriev I."/>
            <person name="Martin F."/>
            <person name="Perotto S."/>
        </authorList>
    </citation>
    <scope>NUCLEOTIDE SEQUENCE [LARGE SCALE GENOMIC DNA]</scope>
    <source>
        <strain evidence="6 7">F</strain>
    </source>
</reference>
<evidence type="ECO:0000256" key="1">
    <source>
        <dbReference type="ARBA" id="ARBA00004141"/>
    </source>
</evidence>
<evidence type="ECO:0000256" key="2">
    <source>
        <dbReference type="ARBA" id="ARBA00022692"/>
    </source>
</evidence>
<dbReference type="Proteomes" id="UP000235786">
    <property type="component" value="Unassembled WGS sequence"/>
</dbReference>
<feature type="transmembrane region" description="Helical" evidence="5">
    <location>
        <begin position="17"/>
        <end position="37"/>
    </location>
</feature>
<protein>
    <submittedName>
        <fullName evidence="6">RTA1 like protein</fullName>
    </submittedName>
</protein>
<keyword evidence="7" id="KW-1185">Reference proteome</keyword>
<sequence>MAVTIHDFYRYKPSLDAAIVVAVLYTLAFAGTLLQFIRYRSWVWTVAVVASGMESVGYIARCLSVKNVDNKNLYIINFTLIVLAPVLMAAACYIVFGRIVFHVVPREARTTRLLWIPPRFVTPIFVACDVLALLLQLWGAVQITSVTPGAADAVSKANKGKRIAQIGVAIQLACFGLFSIIAVRFNFTSKRFAAAFEERITNINEKYCTIDGTDHKLKKNWQAILRVTNVASACILIRSVYRMVDFSLGRDGYTQSHEWCMYCFDALVIFPVVVLYIYWHPSKYLPYLGFRLPKHAR</sequence>
<dbReference type="GO" id="GO:0016020">
    <property type="term" value="C:membrane"/>
    <property type="evidence" value="ECO:0007669"/>
    <property type="project" value="UniProtKB-SubCell"/>
</dbReference>
<organism evidence="6 7">
    <name type="scientific">Hyaloscypha variabilis (strain UAMH 11265 / GT02V1 / F)</name>
    <name type="common">Meliniomyces variabilis</name>
    <dbReference type="NCBI Taxonomy" id="1149755"/>
    <lineage>
        <taxon>Eukaryota</taxon>
        <taxon>Fungi</taxon>
        <taxon>Dikarya</taxon>
        <taxon>Ascomycota</taxon>
        <taxon>Pezizomycotina</taxon>
        <taxon>Leotiomycetes</taxon>
        <taxon>Helotiales</taxon>
        <taxon>Hyaloscyphaceae</taxon>
        <taxon>Hyaloscypha</taxon>
        <taxon>Hyaloscypha variabilis</taxon>
    </lineage>
</organism>
<evidence type="ECO:0000313" key="7">
    <source>
        <dbReference type="Proteomes" id="UP000235786"/>
    </source>
</evidence>
<dbReference type="STRING" id="1149755.A0A2J6SC92"/>
<accession>A0A2J6SC92</accession>
<evidence type="ECO:0000313" key="6">
    <source>
        <dbReference type="EMBL" id="PMD48388.1"/>
    </source>
</evidence>
<feature type="transmembrane region" description="Helical" evidence="5">
    <location>
        <begin position="120"/>
        <end position="143"/>
    </location>
</feature>
<dbReference type="PANTHER" id="PTHR31465">
    <property type="entry name" value="PROTEIN RTA1-RELATED"/>
    <property type="match status" value="1"/>
</dbReference>
<keyword evidence="3 5" id="KW-1133">Transmembrane helix</keyword>
<feature type="transmembrane region" description="Helical" evidence="5">
    <location>
        <begin position="163"/>
        <end position="183"/>
    </location>
</feature>